<keyword evidence="11" id="KW-1185">Reference proteome</keyword>
<evidence type="ECO:0000256" key="5">
    <source>
        <dbReference type="ARBA" id="ARBA00022842"/>
    </source>
</evidence>
<dbReference type="GO" id="GO:0006139">
    <property type="term" value="P:nucleobase-containing compound metabolic process"/>
    <property type="evidence" value="ECO:0007669"/>
    <property type="project" value="InterPro"/>
</dbReference>
<feature type="region of interest" description="Disordered" evidence="8">
    <location>
        <begin position="210"/>
        <end position="273"/>
    </location>
</feature>
<accession>A0A7K0KI04</accession>
<feature type="compositionally biased region" description="Basic residues" evidence="8">
    <location>
        <begin position="254"/>
        <end position="265"/>
    </location>
</feature>
<proteinExistence type="predicted"/>
<keyword evidence="3" id="KW-0378">Hydrolase</keyword>
<dbReference type="InterPro" id="IPR012337">
    <property type="entry name" value="RNaseH-like_sf"/>
</dbReference>
<reference evidence="10 11" key="1">
    <citation type="submission" date="2019-08" db="EMBL/GenBank/DDBJ databases">
        <title>In-depth cultivation of the pig gut microbiome towards novel bacterial diversity and tailored functional studies.</title>
        <authorList>
            <person name="Wylensek D."/>
            <person name="Hitch T.C.A."/>
            <person name="Clavel T."/>
        </authorList>
    </citation>
    <scope>NUCLEOTIDE SEQUENCE [LARGE SCALE GENOMIC DNA]</scope>
    <source>
        <strain evidence="10 11">LKV-178-WT-2A</strain>
    </source>
</reference>
<dbReference type="InterPro" id="IPR036397">
    <property type="entry name" value="RNaseH_sf"/>
</dbReference>
<protein>
    <recommendedName>
        <fullName evidence="6">3'-5' exonuclease</fullName>
    </recommendedName>
    <alternativeName>
        <fullName evidence="7">Werner Syndrome-like exonuclease</fullName>
    </alternativeName>
</protein>
<name>A0A7K0KI04_9BACT</name>
<keyword evidence="2" id="KW-0479">Metal-binding</keyword>
<dbReference type="GO" id="GO:0003676">
    <property type="term" value="F:nucleic acid binding"/>
    <property type="evidence" value="ECO:0007669"/>
    <property type="project" value="InterPro"/>
</dbReference>
<dbReference type="Pfam" id="PF01612">
    <property type="entry name" value="DNA_pol_A_exo1"/>
    <property type="match status" value="1"/>
</dbReference>
<dbReference type="SUPFAM" id="SSF53098">
    <property type="entry name" value="Ribonuclease H-like"/>
    <property type="match status" value="1"/>
</dbReference>
<dbReference type="Gene3D" id="3.30.420.10">
    <property type="entry name" value="Ribonuclease H-like superfamily/Ribonuclease H"/>
    <property type="match status" value="1"/>
</dbReference>
<feature type="domain" description="3'-5' exonuclease" evidence="9">
    <location>
        <begin position="26"/>
        <end position="195"/>
    </location>
</feature>
<dbReference type="EMBL" id="VUNG01000040">
    <property type="protein sequence ID" value="MST85499.1"/>
    <property type="molecule type" value="Genomic_DNA"/>
</dbReference>
<dbReference type="InterPro" id="IPR002562">
    <property type="entry name" value="3'-5'_exonuclease_dom"/>
</dbReference>
<evidence type="ECO:0000256" key="4">
    <source>
        <dbReference type="ARBA" id="ARBA00022839"/>
    </source>
</evidence>
<dbReference type="PANTHER" id="PTHR13620">
    <property type="entry name" value="3-5 EXONUCLEASE"/>
    <property type="match status" value="1"/>
</dbReference>
<evidence type="ECO:0000259" key="9">
    <source>
        <dbReference type="SMART" id="SM00474"/>
    </source>
</evidence>
<evidence type="ECO:0000256" key="2">
    <source>
        <dbReference type="ARBA" id="ARBA00022723"/>
    </source>
</evidence>
<keyword evidence="4 10" id="KW-0269">Exonuclease</keyword>
<evidence type="ECO:0000313" key="10">
    <source>
        <dbReference type="EMBL" id="MST85499.1"/>
    </source>
</evidence>
<gene>
    <name evidence="10" type="ORF">FYJ73_12625</name>
</gene>
<dbReference type="AlphaFoldDB" id="A0A7K0KI04"/>
<feature type="compositionally biased region" description="Basic and acidic residues" evidence="8">
    <location>
        <begin position="214"/>
        <end position="253"/>
    </location>
</feature>
<evidence type="ECO:0000256" key="1">
    <source>
        <dbReference type="ARBA" id="ARBA00022722"/>
    </source>
</evidence>
<sequence length="273" mass="31541">MKKKLYSKFDKTEISELPQVTFPGRIITIISPGEADKAVDYLLSMNILGVDTETKPAFHRGEHHQVALLQVSTHDTCFLFRLNRIGITPSIKRLLEDKTVKKIGLSWHDDIHMLQDRETFTPGLFIDLQDLVPQLGIKDLSLQKLYANIFHEKISKRQRLSNWESPQLDDKQKQYAAIDAWTCILLYEEMERLIKTKDYDLIVVPEPEPVVNSESKDSTKQSKNIDSKEVVQDKGIADSKNQKVKKSTDDKRMSSSKRRVRKPRKTINSDRHV</sequence>
<evidence type="ECO:0000313" key="11">
    <source>
        <dbReference type="Proteomes" id="UP000438914"/>
    </source>
</evidence>
<evidence type="ECO:0000256" key="7">
    <source>
        <dbReference type="ARBA" id="ARBA00042761"/>
    </source>
</evidence>
<evidence type="ECO:0000256" key="3">
    <source>
        <dbReference type="ARBA" id="ARBA00022801"/>
    </source>
</evidence>
<dbReference type="Proteomes" id="UP000438914">
    <property type="component" value="Unassembled WGS sequence"/>
</dbReference>
<dbReference type="CDD" id="cd06141">
    <property type="entry name" value="WRN_exo"/>
    <property type="match status" value="1"/>
</dbReference>
<dbReference type="GO" id="GO:0008408">
    <property type="term" value="F:3'-5' exonuclease activity"/>
    <property type="evidence" value="ECO:0007669"/>
    <property type="project" value="InterPro"/>
</dbReference>
<keyword evidence="5" id="KW-0460">Magnesium</keyword>
<dbReference type="InterPro" id="IPR051132">
    <property type="entry name" value="3-5_Exonuclease_domain"/>
</dbReference>
<keyword evidence="1" id="KW-0540">Nuclease</keyword>
<organism evidence="10 11">
    <name type="scientific">Hallella mizrahii</name>
    <dbReference type="NCBI Taxonomy" id="2606637"/>
    <lineage>
        <taxon>Bacteria</taxon>
        <taxon>Pseudomonadati</taxon>
        <taxon>Bacteroidota</taxon>
        <taxon>Bacteroidia</taxon>
        <taxon>Bacteroidales</taxon>
        <taxon>Prevotellaceae</taxon>
        <taxon>Hallella</taxon>
    </lineage>
</organism>
<comment type="caution">
    <text evidence="10">The sequence shown here is derived from an EMBL/GenBank/DDBJ whole genome shotgun (WGS) entry which is preliminary data.</text>
</comment>
<evidence type="ECO:0000256" key="8">
    <source>
        <dbReference type="SAM" id="MobiDB-lite"/>
    </source>
</evidence>
<dbReference type="GO" id="GO:0046872">
    <property type="term" value="F:metal ion binding"/>
    <property type="evidence" value="ECO:0007669"/>
    <property type="project" value="UniProtKB-KW"/>
</dbReference>
<dbReference type="SMART" id="SM00474">
    <property type="entry name" value="35EXOc"/>
    <property type="match status" value="1"/>
</dbReference>
<evidence type="ECO:0000256" key="6">
    <source>
        <dbReference type="ARBA" id="ARBA00040531"/>
    </source>
</evidence>
<dbReference type="PANTHER" id="PTHR13620:SF109">
    <property type="entry name" value="3'-5' EXONUCLEASE"/>
    <property type="match status" value="1"/>
</dbReference>